<feature type="region of interest" description="Disordered" evidence="11">
    <location>
        <begin position="462"/>
        <end position="595"/>
    </location>
</feature>
<dbReference type="AlphaFoldDB" id="A0A420IEY8"/>
<feature type="region of interest" description="Disordered" evidence="11">
    <location>
        <begin position="267"/>
        <end position="313"/>
    </location>
</feature>
<protein>
    <submittedName>
        <fullName evidence="14">Putative cytochrome b561 ferric reductase transmembrane</fullName>
    </submittedName>
</protein>
<sequence length="815" mass="91604">MAPANSFSPAGSSTYSSNTMYVGDGTWVASKNTFLLPNLVGMNFETMRFNGMGNRFATLSQYHSIISAHGILAVATFLFLVPAAILIAQFRASSRSWALRLHIYLQILTILLSTAVFTLGWFAVGPSRSFTNPHHGIGMAIYVLILVQGFSGYCIYHRSNYRSPRKQPLLQMLHEWIGKATALLGFAQVALGLTLYGSPKYTFVLYAIWMAFLLIIFFILKYRNRPIINDERAENIHNSTMMEDSKLNRFKGPFNFFSLKKEKTVSRNNYTTRNQRPINDNAGNNITSRHTSQTRSHNYTDDKKRKGDKEGSSFMKKIIKIAAIAGIISTPKDESDVKKREGKDEKFSVMSLGPPPHPARRDHDESEINRTDDLSNHLEEEQTRISSALPDRRQPVNTTTLTNTSVQRSVPTSLHRHDSYGSETNLDNTMDPKLEKKESSMTKKDRILRTLSLGYFAKKTKNGREHELHERERLAKNRIRKERTQQLNNVTSSRPHEQEYSDSSSSSSDLSLSENSQDNASREENNLPISLMPGTSTKISESRQNIGGREILEMPSMPPERYENLNSESNISSQIAPQTQHHRRDSLHRSGDSQGAAIAAATEAARVVVSEEERQKNQSRVSGVSSNTYDDYERSISVKVKVHDDKNHVTLRRLTREEAAAEREARIADRQRRRAESLSSMSAIDTAASHRRYRRSESETGRQPDYLAPAISRSHVPATNSSVAAGQKSIDKTYYPPKQDLSRSAHLSVGQVGSSDGQETWSAMSPGNDDNGEAAAERRRRRRLERSQKSVLSGEGAMNYNATGPDYGYIISPNK</sequence>
<feature type="compositionally biased region" description="Basic and acidic residues" evidence="11">
    <location>
        <begin position="462"/>
        <end position="475"/>
    </location>
</feature>
<feature type="compositionally biased region" description="Basic and acidic residues" evidence="11">
    <location>
        <begin position="298"/>
        <end position="311"/>
    </location>
</feature>
<dbReference type="SMART" id="SM00665">
    <property type="entry name" value="B561"/>
    <property type="match status" value="1"/>
</dbReference>
<evidence type="ECO:0000256" key="7">
    <source>
        <dbReference type="ARBA" id="ARBA00022982"/>
    </source>
</evidence>
<dbReference type="Pfam" id="PF03188">
    <property type="entry name" value="Cytochrom_B561"/>
    <property type="match status" value="1"/>
</dbReference>
<keyword evidence="6" id="KW-0479">Metal-binding</keyword>
<keyword evidence="10 12" id="KW-0472">Membrane</keyword>
<dbReference type="InterPro" id="IPR006593">
    <property type="entry name" value="Cyt_b561/ferric_Rdtase_TM"/>
</dbReference>
<dbReference type="GO" id="GO:0140575">
    <property type="term" value="F:transmembrane monodehydroascorbate reductase activity"/>
    <property type="evidence" value="ECO:0007669"/>
    <property type="project" value="InterPro"/>
</dbReference>
<dbReference type="Gene3D" id="1.20.120.1770">
    <property type="match status" value="1"/>
</dbReference>
<keyword evidence="7" id="KW-0249">Electron transport</keyword>
<dbReference type="PROSITE" id="PS50939">
    <property type="entry name" value="CYTOCHROME_B561"/>
    <property type="match status" value="1"/>
</dbReference>
<evidence type="ECO:0000256" key="1">
    <source>
        <dbReference type="ARBA" id="ARBA00001970"/>
    </source>
</evidence>
<feature type="transmembrane region" description="Helical" evidence="12">
    <location>
        <begin position="203"/>
        <end position="222"/>
    </location>
</feature>
<evidence type="ECO:0000313" key="14">
    <source>
        <dbReference type="EMBL" id="RKF73103.1"/>
    </source>
</evidence>
<dbReference type="GO" id="GO:0046872">
    <property type="term" value="F:metal ion binding"/>
    <property type="evidence" value="ECO:0007669"/>
    <property type="project" value="UniProtKB-KW"/>
</dbReference>
<feature type="transmembrane region" description="Helical" evidence="12">
    <location>
        <begin position="136"/>
        <end position="156"/>
    </location>
</feature>
<keyword evidence="9" id="KW-0408">Iron</keyword>
<keyword evidence="4" id="KW-0349">Heme</keyword>
<organism evidence="14 15">
    <name type="scientific">Golovinomyces cichoracearum</name>
    <dbReference type="NCBI Taxonomy" id="62708"/>
    <lineage>
        <taxon>Eukaryota</taxon>
        <taxon>Fungi</taxon>
        <taxon>Dikarya</taxon>
        <taxon>Ascomycota</taxon>
        <taxon>Pezizomycotina</taxon>
        <taxon>Leotiomycetes</taxon>
        <taxon>Erysiphales</taxon>
        <taxon>Erysiphaceae</taxon>
        <taxon>Golovinomyces</taxon>
    </lineage>
</organism>
<feature type="compositionally biased region" description="Polar residues" evidence="11">
    <location>
        <begin position="751"/>
        <end position="765"/>
    </location>
</feature>
<comment type="caution">
    <text evidence="14">The sequence shown here is derived from an EMBL/GenBank/DDBJ whole genome shotgun (WGS) entry which is preliminary data.</text>
</comment>
<feature type="compositionally biased region" description="Polar residues" evidence="11">
    <location>
        <begin position="267"/>
        <end position="297"/>
    </location>
</feature>
<dbReference type="GO" id="GO:0016020">
    <property type="term" value="C:membrane"/>
    <property type="evidence" value="ECO:0007669"/>
    <property type="project" value="UniProtKB-SubCell"/>
</dbReference>
<dbReference type="GO" id="GO:0020037">
    <property type="term" value="F:heme binding"/>
    <property type="evidence" value="ECO:0007669"/>
    <property type="project" value="TreeGrafter"/>
</dbReference>
<evidence type="ECO:0000256" key="8">
    <source>
        <dbReference type="ARBA" id="ARBA00022989"/>
    </source>
</evidence>
<dbReference type="Proteomes" id="UP000285326">
    <property type="component" value="Unassembled WGS sequence"/>
</dbReference>
<dbReference type="EMBL" id="MCBS01024583">
    <property type="protein sequence ID" value="RKF73103.1"/>
    <property type="molecule type" value="Genomic_DNA"/>
</dbReference>
<evidence type="ECO:0000259" key="13">
    <source>
        <dbReference type="PROSITE" id="PS50939"/>
    </source>
</evidence>
<evidence type="ECO:0000256" key="10">
    <source>
        <dbReference type="ARBA" id="ARBA00023136"/>
    </source>
</evidence>
<evidence type="ECO:0000256" key="5">
    <source>
        <dbReference type="ARBA" id="ARBA00022692"/>
    </source>
</evidence>
<feature type="compositionally biased region" description="Low complexity" evidence="11">
    <location>
        <begin position="501"/>
        <end position="513"/>
    </location>
</feature>
<evidence type="ECO:0000256" key="9">
    <source>
        <dbReference type="ARBA" id="ARBA00023004"/>
    </source>
</evidence>
<keyword evidence="3" id="KW-0813">Transport</keyword>
<feature type="compositionally biased region" description="Polar residues" evidence="11">
    <location>
        <begin position="395"/>
        <end position="412"/>
    </location>
</feature>
<comment type="subcellular location">
    <subcellularLocation>
        <location evidence="2">Membrane</location>
        <topology evidence="2">Multi-pass membrane protein</topology>
    </subcellularLocation>
</comment>
<feature type="compositionally biased region" description="Polar residues" evidence="11">
    <location>
        <begin position="533"/>
        <end position="545"/>
    </location>
</feature>
<evidence type="ECO:0000256" key="6">
    <source>
        <dbReference type="ARBA" id="ARBA00022723"/>
    </source>
</evidence>
<dbReference type="InterPro" id="IPR045150">
    <property type="entry name" value="CYB561D1/2"/>
</dbReference>
<accession>A0A420IEY8</accession>
<feature type="transmembrane region" description="Helical" evidence="12">
    <location>
        <begin position="101"/>
        <end position="124"/>
    </location>
</feature>
<keyword evidence="8 12" id="KW-1133">Transmembrane helix</keyword>
<feature type="transmembrane region" description="Helical" evidence="12">
    <location>
        <begin position="65"/>
        <end position="89"/>
    </location>
</feature>
<evidence type="ECO:0000256" key="4">
    <source>
        <dbReference type="ARBA" id="ARBA00022617"/>
    </source>
</evidence>
<feature type="compositionally biased region" description="Basic and acidic residues" evidence="11">
    <location>
        <begin position="359"/>
        <end position="383"/>
    </location>
</feature>
<name>A0A420IEY8_9PEZI</name>
<gene>
    <name evidence="14" type="ORF">GcM1_245027</name>
</gene>
<dbReference type="PANTHER" id="PTHR15422:SF24">
    <property type="entry name" value="DOMON RELATED DOMAIN-CONTAINING PROTEIN"/>
    <property type="match status" value="1"/>
</dbReference>
<feature type="region of interest" description="Disordered" evidence="11">
    <location>
        <begin position="332"/>
        <end position="442"/>
    </location>
</feature>
<feature type="compositionally biased region" description="Basic and acidic residues" evidence="11">
    <location>
        <begin position="332"/>
        <end position="347"/>
    </location>
</feature>
<evidence type="ECO:0000256" key="2">
    <source>
        <dbReference type="ARBA" id="ARBA00004141"/>
    </source>
</evidence>
<evidence type="ECO:0000256" key="3">
    <source>
        <dbReference type="ARBA" id="ARBA00022448"/>
    </source>
</evidence>
<evidence type="ECO:0000256" key="12">
    <source>
        <dbReference type="SAM" id="Phobius"/>
    </source>
</evidence>
<feature type="region of interest" description="Disordered" evidence="11">
    <location>
        <begin position="657"/>
        <end position="815"/>
    </location>
</feature>
<feature type="compositionally biased region" description="Basic and acidic residues" evidence="11">
    <location>
        <begin position="657"/>
        <end position="676"/>
    </location>
</feature>
<comment type="cofactor">
    <cofactor evidence="1">
        <name>heme b</name>
        <dbReference type="ChEBI" id="CHEBI:60344"/>
    </cofactor>
</comment>
<feature type="compositionally biased region" description="Basic and acidic residues" evidence="11">
    <location>
        <begin position="430"/>
        <end position="442"/>
    </location>
</feature>
<keyword evidence="5 12" id="KW-0812">Transmembrane</keyword>
<dbReference type="CDD" id="cd08760">
    <property type="entry name" value="Cyt_b561_FRRS1_like"/>
    <property type="match status" value="1"/>
</dbReference>
<feature type="compositionally biased region" description="Polar residues" evidence="11">
    <location>
        <begin position="564"/>
        <end position="579"/>
    </location>
</feature>
<evidence type="ECO:0000256" key="11">
    <source>
        <dbReference type="SAM" id="MobiDB-lite"/>
    </source>
</evidence>
<proteinExistence type="predicted"/>
<reference evidence="14 15" key="1">
    <citation type="journal article" date="2018" name="BMC Genomics">
        <title>Comparative genome analyses reveal sequence features reflecting distinct modes of host-adaptation between dicot and monocot powdery mildew.</title>
        <authorList>
            <person name="Wu Y."/>
            <person name="Ma X."/>
            <person name="Pan Z."/>
            <person name="Kale S.D."/>
            <person name="Song Y."/>
            <person name="King H."/>
            <person name="Zhang Q."/>
            <person name="Presley C."/>
            <person name="Deng X."/>
            <person name="Wei C.I."/>
            <person name="Xiao S."/>
        </authorList>
    </citation>
    <scope>NUCLEOTIDE SEQUENCE [LARGE SCALE GENOMIC DNA]</scope>
    <source>
        <strain evidence="14">UMSG1</strain>
    </source>
</reference>
<evidence type="ECO:0000313" key="15">
    <source>
        <dbReference type="Proteomes" id="UP000285326"/>
    </source>
</evidence>
<feature type="domain" description="Cytochrome b561" evidence="13">
    <location>
        <begin position="33"/>
        <end position="226"/>
    </location>
</feature>
<dbReference type="PANTHER" id="PTHR15422">
    <property type="entry name" value="OS05G0565100 PROTEIN"/>
    <property type="match status" value="1"/>
</dbReference>